<dbReference type="EMBL" id="CAMXCT010000905">
    <property type="protein sequence ID" value="CAI3984658.1"/>
    <property type="molecule type" value="Genomic_DNA"/>
</dbReference>
<accession>A0A9P1C4I7</accession>
<gene>
    <name evidence="1" type="ORF">C1SCF055_LOCUS12179</name>
</gene>
<dbReference type="EMBL" id="CAMXCT030000905">
    <property type="protein sequence ID" value="CAL4771970.1"/>
    <property type="molecule type" value="Genomic_DNA"/>
</dbReference>
<name>A0A9P1C4I7_9DINO</name>
<sequence length="204" mass="23327">MLPSIPSPLGATGWWLLTTAAAERLSDAPYMACEGTEVIKRVTWENIHILVDKWPDIDLPHSRVIRKVLWAITHNQMLEEHFQDCGFALATIILVALRAIDYDDGREDAQKMFQYLTQQLLPRLEPHNAVAKDWAADLTDLRIYPFLLGLTPRHDCYGSKLKIFVYDLPHLTRGVLHCHHGQWGLEALIPHWLRQGSCSTQDAE</sequence>
<feature type="non-terminal residue" evidence="1">
    <location>
        <position position="204"/>
    </location>
</feature>
<keyword evidence="2" id="KW-0830">Ubiquinone</keyword>
<proteinExistence type="predicted"/>
<organism evidence="1">
    <name type="scientific">Cladocopium goreaui</name>
    <dbReference type="NCBI Taxonomy" id="2562237"/>
    <lineage>
        <taxon>Eukaryota</taxon>
        <taxon>Sar</taxon>
        <taxon>Alveolata</taxon>
        <taxon>Dinophyceae</taxon>
        <taxon>Suessiales</taxon>
        <taxon>Symbiodiniaceae</taxon>
        <taxon>Cladocopium</taxon>
    </lineage>
</organism>
<dbReference type="EMBL" id="CAMXCT020000905">
    <property type="protein sequence ID" value="CAL1138033.1"/>
    <property type="molecule type" value="Genomic_DNA"/>
</dbReference>
<keyword evidence="3" id="KW-1185">Reference proteome</keyword>
<dbReference type="Proteomes" id="UP001152797">
    <property type="component" value="Unassembled WGS sequence"/>
</dbReference>
<protein>
    <submittedName>
        <fullName evidence="2">Ubiquinone biosynthesis protein COQ7-like</fullName>
    </submittedName>
</protein>
<reference evidence="1" key="1">
    <citation type="submission" date="2022-10" db="EMBL/GenBank/DDBJ databases">
        <authorList>
            <person name="Chen Y."/>
            <person name="Dougan E. K."/>
            <person name="Chan C."/>
            <person name="Rhodes N."/>
            <person name="Thang M."/>
        </authorList>
    </citation>
    <scope>NUCLEOTIDE SEQUENCE</scope>
</reference>
<evidence type="ECO:0000313" key="2">
    <source>
        <dbReference type="EMBL" id="CAL4771970.1"/>
    </source>
</evidence>
<evidence type="ECO:0000313" key="3">
    <source>
        <dbReference type="Proteomes" id="UP001152797"/>
    </source>
</evidence>
<evidence type="ECO:0000313" key="1">
    <source>
        <dbReference type="EMBL" id="CAI3984658.1"/>
    </source>
</evidence>
<reference evidence="2 3" key="2">
    <citation type="submission" date="2024-05" db="EMBL/GenBank/DDBJ databases">
        <authorList>
            <person name="Chen Y."/>
            <person name="Shah S."/>
            <person name="Dougan E. K."/>
            <person name="Thang M."/>
            <person name="Chan C."/>
        </authorList>
    </citation>
    <scope>NUCLEOTIDE SEQUENCE [LARGE SCALE GENOMIC DNA]</scope>
</reference>
<comment type="caution">
    <text evidence="1">The sequence shown here is derived from an EMBL/GenBank/DDBJ whole genome shotgun (WGS) entry which is preliminary data.</text>
</comment>
<dbReference type="AlphaFoldDB" id="A0A9P1C4I7"/>